<feature type="compositionally biased region" description="Basic residues" evidence="1">
    <location>
        <begin position="169"/>
        <end position="179"/>
    </location>
</feature>
<dbReference type="GeneID" id="36604715"/>
<evidence type="ECO:0000256" key="1">
    <source>
        <dbReference type="SAM" id="MobiDB-lite"/>
    </source>
</evidence>
<dbReference type="EMBL" id="KZ680208">
    <property type="protein sequence ID" value="PTB69890.1"/>
    <property type="molecule type" value="Genomic_DNA"/>
</dbReference>
<feature type="compositionally biased region" description="Polar residues" evidence="1">
    <location>
        <begin position="196"/>
        <end position="215"/>
    </location>
</feature>
<protein>
    <submittedName>
        <fullName evidence="3">Uncharacterized protein</fullName>
    </submittedName>
</protein>
<name>A0A2T4BKU3_9HYPO</name>
<keyword evidence="2" id="KW-1133">Transmembrane helix</keyword>
<feature type="compositionally biased region" description="Basic and acidic residues" evidence="1">
    <location>
        <begin position="60"/>
        <end position="83"/>
    </location>
</feature>
<dbReference type="OrthoDB" id="4120617at2759"/>
<feature type="region of interest" description="Disordered" evidence="1">
    <location>
        <begin position="131"/>
        <end position="245"/>
    </location>
</feature>
<accession>A0A2T4BKU3</accession>
<keyword evidence="4" id="KW-1185">Reference proteome</keyword>
<dbReference type="AlphaFoldDB" id="A0A2T4BKU3"/>
<sequence>MASSLPHSTVTIILATVIPGVCVILLAAFIYYRVQRRKARFRNRGITPIDDEEIESWKIDRRHTAGNDEKPSHPSVHTESKRDQHGHHASSSVGSAKSPAVIVYQNRVSDEQPPFSPVHGKLSIDVPASPVLARAPNSRPGLTDETVRGDQAYVNIKRAPSARLSKTNPPRHARTKSSRSTRSSFGSNVRREQWYGHSSEQNSPRPSADTFTKSGPPSARRATISTPGSHDTLSSRDDFPLTGLSPRPAVLRAEIGRAIG</sequence>
<evidence type="ECO:0000256" key="2">
    <source>
        <dbReference type="SAM" id="Phobius"/>
    </source>
</evidence>
<organism evidence="3 4">
    <name type="scientific">Trichoderma citrinoviride</name>
    <dbReference type="NCBI Taxonomy" id="58853"/>
    <lineage>
        <taxon>Eukaryota</taxon>
        <taxon>Fungi</taxon>
        <taxon>Dikarya</taxon>
        <taxon>Ascomycota</taxon>
        <taxon>Pezizomycotina</taxon>
        <taxon>Sordariomycetes</taxon>
        <taxon>Hypocreomycetidae</taxon>
        <taxon>Hypocreales</taxon>
        <taxon>Hypocreaceae</taxon>
        <taxon>Trichoderma</taxon>
    </lineage>
</organism>
<keyword evidence="2" id="KW-0812">Transmembrane</keyword>
<evidence type="ECO:0000313" key="4">
    <source>
        <dbReference type="Proteomes" id="UP000241546"/>
    </source>
</evidence>
<keyword evidence="2" id="KW-0472">Membrane</keyword>
<gene>
    <name evidence="3" type="ORF">BBK36DRAFT_1188829</name>
</gene>
<proteinExistence type="predicted"/>
<reference evidence="4" key="1">
    <citation type="submission" date="2016-07" db="EMBL/GenBank/DDBJ databases">
        <title>Multiple horizontal gene transfer events from other fungi enriched the ability of initially mycotrophic Trichoderma (Ascomycota) to feed on dead plant biomass.</title>
        <authorList>
            <consortium name="DOE Joint Genome Institute"/>
            <person name="Atanasova L."/>
            <person name="Chenthamara K."/>
            <person name="Zhang J."/>
            <person name="Grujic M."/>
            <person name="Henrissat B."/>
            <person name="Kuo A."/>
            <person name="Aerts A."/>
            <person name="Salamov A."/>
            <person name="Lipzen A."/>
            <person name="Labutti K."/>
            <person name="Barry K."/>
            <person name="Miao Y."/>
            <person name="Rahimi M.J."/>
            <person name="Shen Q."/>
            <person name="Grigoriev I.V."/>
            <person name="Kubicek C.P."/>
            <person name="Druzhinina I.S."/>
        </authorList>
    </citation>
    <scope>NUCLEOTIDE SEQUENCE [LARGE SCALE GENOMIC DNA]</scope>
    <source>
        <strain evidence="4">TUCIM 6016</strain>
    </source>
</reference>
<dbReference type="Proteomes" id="UP000241546">
    <property type="component" value="Unassembled WGS sequence"/>
</dbReference>
<feature type="transmembrane region" description="Helical" evidence="2">
    <location>
        <begin position="12"/>
        <end position="34"/>
    </location>
</feature>
<feature type="region of interest" description="Disordered" evidence="1">
    <location>
        <begin position="60"/>
        <end position="97"/>
    </location>
</feature>
<evidence type="ECO:0000313" key="3">
    <source>
        <dbReference type="EMBL" id="PTB69890.1"/>
    </source>
</evidence>
<feature type="compositionally biased region" description="Polar residues" evidence="1">
    <location>
        <begin position="223"/>
        <end position="232"/>
    </location>
</feature>
<dbReference type="RefSeq" id="XP_024753210.1">
    <property type="nucleotide sequence ID" value="XM_024896597.1"/>
</dbReference>